<dbReference type="EMBL" id="ML995888">
    <property type="protein sequence ID" value="KAF2765600.1"/>
    <property type="molecule type" value="Genomic_DNA"/>
</dbReference>
<dbReference type="OrthoDB" id="2687452at2759"/>
<evidence type="ECO:0000313" key="4">
    <source>
        <dbReference type="Proteomes" id="UP000799436"/>
    </source>
</evidence>
<feature type="region of interest" description="Disordered" evidence="1">
    <location>
        <begin position="1"/>
        <end position="46"/>
    </location>
</feature>
<dbReference type="Gene3D" id="3.30.160.60">
    <property type="entry name" value="Classic Zinc Finger"/>
    <property type="match status" value="1"/>
</dbReference>
<evidence type="ECO:0000313" key="3">
    <source>
        <dbReference type="EMBL" id="KAF2765600.1"/>
    </source>
</evidence>
<gene>
    <name evidence="3" type="ORF">EJ03DRAFT_205774</name>
</gene>
<name>A0A6G1KYV4_9PEZI</name>
<protein>
    <recommendedName>
        <fullName evidence="2">C2H2-domain containing protein second zinc finger domain-containing protein</fullName>
    </recommendedName>
</protein>
<accession>A0A6G1KYV4</accession>
<organism evidence="3 4">
    <name type="scientific">Teratosphaeria nubilosa</name>
    <dbReference type="NCBI Taxonomy" id="161662"/>
    <lineage>
        <taxon>Eukaryota</taxon>
        <taxon>Fungi</taxon>
        <taxon>Dikarya</taxon>
        <taxon>Ascomycota</taxon>
        <taxon>Pezizomycotina</taxon>
        <taxon>Dothideomycetes</taxon>
        <taxon>Dothideomycetidae</taxon>
        <taxon>Mycosphaerellales</taxon>
        <taxon>Teratosphaeriaceae</taxon>
        <taxon>Teratosphaeria</taxon>
    </lineage>
</organism>
<feature type="domain" description="C2H2-domain containing protein second zinc finger" evidence="2">
    <location>
        <begin position="95"/>
        <end position="122"/>
    </location>
</feature>
<keyword evidence="4" id="KW-1185">Reference proteome</keyword>
<sequence>MSTAYNQRPYSPYPQQYRQYQQQLAPRQPNSYMQQPSSPTSQTKPSYPCLYPECAGPAYTGTGPFVPGTSFTRHADLQRHIDVVHMRSSLQLVDCPFQDCHRVGKEGFTRKDKMTDHLREVHKLDIPKRQSVKRI</sequence>
<evidence type="ECO:0000256" key="1">
    <source>
        <dbReference type="SAM" id="MobiDB-lite"/>
    </source>
</evidence>
<evidence type="ECO:0000259" key="2">
    <source>
        <dbReference type="Pfam" id="PF26176"/>
    </source>
</evidence>
<proteinExistence type="predicted"/>
<dbReference type="Pfam" id="PF26176">
    <property type="entry name" value="zf_C2H2_17_2"/>
    <property type="match status" value="1"/>
</dbReference>
<reference evidence="3" key="1">
    <citation type="journal article" date="2020" name="Stud. Mycol.">
        <title>101 Dothideomycetes genomes: a test case for predicting lifestyles and emergence of pathogens.</title>
        <authorList>
            <person name="Haridas S."/>
            <person name="Albert R."/>
            <person name="Binder M."/>
            <person name="Bloem J."/>
            <person name="Labutti K."/>
            <person name="Salamov A."/>
            <person name="Andreopoulos B."/>
            <person name="Baker S."/>
            <person name="Barry K."/>
            <person name="Bills G."/>
            <person name="Bluhm B."/>
            <person name="Cannon C."/>
            <person name="Castanera R."/>
            <person name="Culley D."/>
            <person name="Daum C."/>
            <person name="Ezra D."/>
            <person name="Gonzalez J."/>
            <person name="Henrissat B."/>
            <person name="Kuo A."/>
            <person name="Liang C."/>
            <person name="Lipzen A."/>
            <person name="Lutzoni F."/>
            <person name="Magnuson J."/>
            <person name="Mondo S."/>
            <person name="Nolan M."/>
            <person name="Ohm R."/>
            <person name="Pangilinan J."/>
            <person name="Park H.-J."/>
            <person name="Ramirez L."/>
            <person name="Alfaro M."/>
            <person name="Sun H."/>
            <person name="Tritt A."/>
            <person name="Yoshinaga Y."/>
            <person name="Zwiers L.-H."/>
            <person name="Turgeon B."/>
            <person name="Goodwin S."/>
            <person name="Spatafora J."/>
            <person name="Crous P."/>
            <person name="Grigoriev I."/>
        </authorList>
    </citation>
    <scope>NUCLEOTIDE SEQUENCE</scope>
    <source>
        <strain evidence="3">CBS 116005</strain>
    </source>
</reference>
<dbReference type="AlphaFoldDB" id="A0A6G1KYV4"/>
<dbReference type="InterPro" id="IPR059095">
    <property type="entry name" value="Znf_C2H2_17_2nd"/>
</dbReference>
<dbReference type="Proteomes" id="UP000799436">
    <property type="component" value="Unassembled WGS sequence"/>
</dbReference>